<sequence length="130" mass="13907">MRDRINRKVGSSNDRRTAAKNTPVSPIFFWLVLAQIFILPLSGFLIPVIFTKVFAISAELQKITIYAVTLGLASLSIALHAWLWRMARAGGHTALQAVVLGLGAASLVCLALFGRVAPLGVAAGLLARLI</sequence>
<protein>
    <submittedName>
        <fullName evidence="2">Uncharacterized protein</fullName>
    </submittedName>
</protein>
<dbReference type="AlphaFoldDB" id="A0A839AI30"/>
<dbReference type="RefSeq" id="WP_182168199.1">
    <property type="nucleotide sequence ID" value="NZ_JACFXV010000067.1"/>
</dbReference>
<keyword evidence="1" id="KW-0472">Membrane</keyword>
<keyword evidence="1" id="KW-0812">Transmembrane</keyword>
<proteinExistence type="predicted"/>
<dbReference type="Proteomes" id="UP000541109">
    <property type="component" value="Unassembled WGS sequence"/>
</dbReference>
<evidence type="ECO:0000313" key="2">
    <source>
        <dbReference type="EMBL" id="MBA5779373.1"/>
    </source>
</evidence>
<feature type="transmembrane region" description="Helical" evidence="1">
    <location>
        <begin position="63"/>
        <end position="84"/>
    </location>
</feature>
<comment type="caution">
    <text evidence="2">The sequence shown here is derived from an EMBL/GenBank/DDBJ whole genome shotgun (WGS) entry which is preliminary data.</text>
</comment>
<dbReference type="EMBL" id="JACFXV010000067">
    <property type="protein sequence ID" value="MBA5779373.1"/>
    <property type="molecule type" value="Genomic_DNA"/>
</dbReference>
<keyword evidence="1" id="KW-1133">Transmembrane helix</keyword>
<feature type="transmembrane region" description="Helical" evidence="1">
    <location>
        <begin position="104"/>
        <end position="127"/>
    </location>
</feature>
<organism evidence="2 3">
    <name type="scientific">Stappia albiluteola</name>
    <dbReference type="NCBI Taxonomy" id="2758565"/>
    <lineage>
        <taxon>Bacteria</taxon>
        <taxon>Pseudomonadati</taxon>
        <taxon>Pseudomonadota</taxon>
        <taxon>Alphaproteobacteria</taxon>
        <taxon>Hyphomicrobiales</taxon>
        <taxon>Stappiaceae</taxon>
        <taxon>Stappia</taxon>
    </lineage>
</organism>
<evidence type="ECO:0000313" key="3">
    <source>
        <dbReference type="Proteomes" id="UP000541109"/>
    </source>
</evidence>
<reference evidence="2 3" key="1">
    <citation type="submission" date="2020-07" db="EMBL/GenBank/DDBJ databases">
        <title>Stappia sp., F7233, whole genome shotgun sequencing project.</title>
        <authorList>
            <person name="Jiang S."/>
            <person name="Liu Z.W."/>
            <person name="Du Z.J."/>
        </authorList>
    </citation>
    <scope>NUCLEOTIDE SEQUENCE [LARGE SCALE GENOMIC DNA]</scope>
    <source>
        <strain evidence="2 3">F7233</strain>
    </source>
</reference>
<name>A0A839AI30_9HYPH</name>
<gene>
    <name evidence="2" type="ORF">H2509_19765</name>
</gene>
<feature type="transmembrane region" description="Helical" evidence="1">
    <location>
        <begin position="27"/>
        <end position="51"/>
    </location>
</feature>
<evidence type="ECO:0000256" key="1">
    <source>
        <dbReference type="SAM" id="Phobius"/>
    </source>
</evidence>
<accession>A0A839AI30</accession>
<keyword evidence="3" id="KW-1185">Reference proteome</keyword>